<dbReference type="EMBL" id="JAINUG010000153">
    <property type="protein sequence ID" value="KAJ8391817.1"/>
    <property type="molecule type" value="Genomic_DNA"/>
</dbReference>
<name>A0AAD7RWZ5_9TELE</name>
<dbReference type="Proteomes" id="UP001221898">
    <property type="component" value="Unassembled WGS sequence"/>
</dbReference>
<proteinExistence type="predicted"/>
<comment type="caution">
    <text evidence="2">The sequence shown here is derived from an EMBL/GenBank/DDBJ whole genome shotgun (WGS) entry which is preliminary data.</text>
</comment>
<feature type="compositionally biased region" description="Acidic residues" evidence="1">
    <location>
        <begin position="33"/>
        <end position="77"/>
    </location>
</feature>
<organism evidence="2 3">
    <name type="scientific">Aldrovandia affinis</name>
    <dbReference type="NCBI Taxonomy" id="143900"/>
    <lineage>
        <taxon>Eukaryota</taxon>
        <taxon>Metazoa</taxon>
        <taxon>Chordata</taxon>
        <taxon>Craniata</taxon>
        <taxon>Vertebrata</taxon>
        <taxon>Euteleostomi</taxon>
        <taxon>Actinopterygii</taxon>
        <taxon>Neopterygii</taxon>
        <taxon>Teleostei</taxon>
        <taxon>Notacanthiformes</taxon>
        <taxon>Halosauridae</taxon>
        <taxon>Aldrovandia</taxon>
    </lineage>
</organism>
<keyword evidence="3" id="KW-1185">Reference proteome</keyword>
<accession>A0AAD7RWZ5</accession>
<feature type="region of interest" description="Disordered" evidence="1">
    <location>
        <begin position="1"/>
        <end position="123"/>
    </location>
</feature>
<feature type="compositionally biased region" description="Basic residues" evidence="1">
    <location>
        <begin position="81"/>
        <end position="106"/>
    </location>
</feature>
<reference evidence="2" key="1">
    <citation type="journal article" date="2023" name="Science">
        <title>Genome structures resolve the early diversification of teleost fishes.</title>
        <authorList>
            <person name="Parey E."/>
            <person name="Louis A."/>
            <person name="Montfort J."/>
            <person name="Bouchez O."/>
            <person name="Roques C."/>
            <person name="Iampietro C."/>
            <person name="Lluch J."/>
            <person name="Castinel A."/>
            <person name="Donnadieu C."/>
            <person name="Desvignes T."/>
            <person name="Floi Bucao C."/>
            <person name="Jouanno E."/>
            <person name="Wen M."/>
            <person name="Mejri S."/>
            <person name="Dirks R."/>
            <person name="Jansen H."/>
            <person name="Henkel C."/>
            <person name="Chen W.J."/>
            <person name="Zahm M."/>
            <person name="Cabau C."/>
            <person name="Klopp C."/>
            <person name="Thompson A.W."/>
            <person name="Robinson-Rechavi M."/>
            <person name="Braasch I."/>
            <person name="Lecointre G."/>
            <person name="Bobe J."/>
            <person name="Postlethwait J.H."/>
            <person name="Berthelot C."/>
            <person name="Roest Crollius H."/>
            <person name="Guiguen Y."/>
        </authorList>
    </citation>
    <scope>NUCLEOTIDE SEQUENCE</scope>
    <source>
        <strain evidence="2">NC1722</strain>
    </source>
</reference>
<protein>
    <submittedName>
        <fullName evidence="2">Uncharacterized protein</fullName>
    </submittedName>
</protein>
<evidence type="ECO:0000256" key="1">
    <source>
        <dbReference type="SAM" id="MobiDB-lite"/>
    </source>
</evidence>
<evidence type="ECO:0000313" key="3">
    <source>
        <dbReference type="Proteomes" id="UP001221898"/>
    </source>
</evidence>
<dbReference type="AlphaFoldDB" id="A0AAD7RWZ5"/>
<evidence type="ECO:0000313" key="2">
    <source>
        <dbReference type="EMBL" id="KAJ8391817.1"/>
    </source>
</evidence>
<sequence length="193" mass="22940">MALHTWSGLRRGETLRHFGKQRGGGGRGRQEEEKEEEEKEEEKEDEEEKEEQEEEQEKEEEEEEEQEEEKEDEEEEEERKKSRRRSRKKRKKMRRKRKKMRRRRSRRKEEEEEEEDGEDGWRWAPGLIKQTGFAPLRRVSMFAATLECKRHGGKEATGTLEPTGQKHQGCLSQEICAVITNRAGTGKTNQLKA</sequence>
<gene>
    <name evidence="2" type="ORF">AAFF_G00085890</name>
</gene>